<reference evidence="3" key="1">
    <citation type="submission" date="2018-09" db="EMBL/GenBank/DDBJ databases">
        <authorList>
            <person name="Livingstone P.G."/>
            <person name="Whitworth D.E."/>
        </authorList>
    </citation>
    <scope>NUCLEOTIDE SEQUENCE [LARGE SCALE GENOMIC DNA]</scope>
    <source>
        <strain evidence="3">AB050A</strain>
    </source>
</reference>
<accession>A0A3A8QFX2</accession>
<proteinExistence type="predicted"/>
<dbReference type="EMBL" id="RAWK01000114">
    <property type="protein sequence ID" value="RKH63752.1"/>
    <property type="molecule type" value="Genomic_DNA"/>
</dbReference>
<dbReference type="InterPro" id="IPR047655">
    <property type="entry name" value="Transpos_IS630-like"/>
</dbReference>
<dbReference type="Pfam" id="PF13565">
    <property type="entry name" value="HTH_32"/>
    <property type="match status" value="1"/>
</dbReference>
<dbReference type="InterPro" id="IPR038717">
    <property type="entry name" value="Tc1-like_DDE_dom"/>
</dbReference>
<organism evidence="2 3">
    <name type="scientific">Corallococcus aberystwythensis</name>
    <dbReference type="NCBI Taxonomy" id="2316722"/>
    <lineage>
        <taxon>Bacteria</taxon>
        <taxon>Pseudomonadati</taxon>
        <taxon>Myxococcota</taxon>
        <taxon>Myxococcia</taxon>
        <taxon>Myxococcales</taxon>
        <taxon>Cystobacterineae</taxon>
        <taxon>Myxococcaceae</taxon>
        <taxon>Corallococcus</taxon>
    </lineage>
</organism>
<dbReference type="Proteomes" id="UP000267003">
    <property type="component" value="Unassembled WGS sequence"/>
</dbReference>
<evidence type="ECO:0000313" key="3">
    <source>
        <dbReference type="Proteomes" id="UP000267003"/>
    </source>
</evidence>
<dbReference type="AlphaFoldDB" id="A0A3A8QFX2"/>
<sequence length="368" mass="41769">MTSWTLHLSFGRVEINGRASAVAPGVSAHTRSQGLKLKQADSAALEALTHQERESVRVLRRARVLQLLAAGWTVVGVAEAAGVTETTVRTVRRRYREEGFSAALHEKPRPGASRRLTEKQASEVVAMVCALPPEGHARWTVRLITQEAVRRGLVPKVGRETVRELLLRHDLKPWREKMWCVPKLDAQYAERMEDVLELYQRHLCPTEPAVCFDERPVQLLEWVRPASPACAGREARRDYAYFRCGTANLFCAVEPKAGWHFVKATANRKSPAFAEALQDIAKRHPEANTIHLVLDNLSTHSRHALEVRYGARAGRRLWRRFTPHYTPIHGSWLNQAEVEISLLSRQCLGSRRIPTLDKLRCETQAWQK</sequence>
<comment type="caution">
    <text evidence="2">The sequence shown here is derived from an EMBL/GenBank/DDBJ whole genome shotgun (WGS) entry which is preliminary data.</text>
</comment>
<protein>
    <submittedName>
        <fullName evidence="2">IS630 family transposase</fullName>
    </submittedName>
</protein>
<dbReference type="SUPFAM" id="SSF46689">
    <property type="entry name" value="Homeodomain-like"/>
    <property type="match status" value="1"/>
</dbReference>
<evidence type="ECO:0000259" key="1">
    <source>
        <dbReference type="Pfam" id="PF13358"/>
    </source>
</evidence>
<gene>
    <name evidence="2" type="ORF">D7W81_19820</name>
</gene>
<evidence type="ECO:0000313" key="2">
    <source>
        <dbReference type="EMBL" id="RKH63752.1"/>
    </source>
</evidence>
<feature type="domain" description="Tc1-like transposase DDE" evidence="1">
    <location>
        <begin position="209"/>
        <end position="360"/>
    </location>
</feature>
<dbReference type="InterPro" id="IPR009057">
    <property type="entry name" value="Homeodomain-like_sf"/>
</dbReference>
<name>A0A3A8QFX2_9BACT</name>
<keyword evidence="3" id="KW-1185">Reference proteome</keyword>
<dbReference type="Pfam" id="PF13358">
    <property type="entry name" value="DDE_3"/>
    <property type="match status" value="1"/>
</dbReference>
<dbReference type="NCBIfam" id="NF033545">
    <property type="entry name" value="transpos_IS630"/>
    <property type="match status" value="1"/>
</dbReference>